<keyword evidence="7" id="KW-0406">Ion transport</keyword>
<dbReference type="InterPro" id="IPR048279">
    <property type="entry name" value="MdtK-like"/>
</dbReference>
<evidence type="ECO:0000256" key="6">
    <source>
        <dbReference type="ARBA" id="ARBA00022989"/>
    </source>
</evidence>
<gene>
    <name evidence="12" type="ORF">ABC969_05025</name>
</gene>
<comment type="caution">
    <text evidence="12">The sequence shown here is derived from an EMBL/GenBank/DDBJ whole genome shotgun (WGS) entry which is preliminary data.</text>
</comment>
<protein>
    <recommendedName>
        <fullName evidence="9">Multidrug-efflux transporter</fullName>
    </recommendedName>
</protein>
<evidence type="ECO:0000256" key="8">
    <source>
        <dbReference type="ARBA" id="ARBA00023136"/>
    </source>
</evidence>
<dbReference type="EMBL" id="JBDIMF010000001">
    <property type="protein sequence ID" value="MEN2785780.1"/>
    <property type="molecule type" value="Genomic_DNA"/>
</dbReference>
<feature type="transmembrane region" description="Helical" evidence="11">
    <location>
        <begin position="151"/>
        <end position="169"/>
    </location>
</feature>
<organism evidence="12 13">
    <name type="scientific">Sphingomonas qilianensis</name>
    <dbReference type="NCBI Taxonomy" id="1736690"/>
    <lineage>
        <taxon>Bacteria</taxon>
        <taxon>Pseudomonadati</taxon>
        <taxon>Pseudomonadota</taxon>
        <taxon>Alphaproteobacteria</taxon>
        <taxon>Sphingomonadales</taxon>
        <taxon>Sphingomonadaceae</taxon>
        <taxon>Sphingomonas</taxon>
    </lineage>
</organism>
<feature type="transmembrane region" description="Helical" evidence="11">
    <location>
        <begin position="338"/>
        <end position="357"/>
    </location>
</feature>
<feature type="transmembrane region" description="Helical" evidence="11">
    <location>
        <begin position="294"/>
        <end position="317"/>
    </location>
</feature>
<evidence type="ECO:0000256" key="11">
    <source>
        <dbReference type="SAM" id="Phobius"/>
    </source>
</evidence>
<evidence type="ECO:0000256" key="9">
    <source>
        <dbReference type="ARBA" id="ARBA00031636"/>
    </source>
</evidence>
<feature type="transmembrane region" description="Helical" evidence="11">
    <location>
        <begin position="111"/>
        <end position="131"/>
    </location>
</feature>
<dbReference type="CDD" id="cd13131">
    <property type="entry name" value="MATE_NorM_like"/>
    <property type="match status" value="1"/>
</dbReference>
<evidence type="ECO:0000256" key="4">
    <source>
        <dbReference type="ARBA" id="ARBA00022475"/>
    </source>
</evidence>
<evidence type="ECO:0000256" key="10">
    <source>
        <dbReference type="SAM" id="MobiDB-lite"/>
    </source>
</evidence>
<comment type="subcellular location">
    <subcellularLocation>
        <location evidence="1">Cell inner membrane</location>
        <topology evidence="1">Multi-pass membrane protein</topology>
    </subcellularLocation>
</comment>
<proteinExistence type="predicted"/>
<keyword evidence="3" id="KW-0050">Antiport</keyword>
<evidence type="ECO:0000256" key="5">
    <source>
        <dbReference type="ARBA" id="ARBA00022692"/>
    </source>
</evidence>
<evidence type="ECO:0000256" key="2">
    <source>
        <dbReference type="ARBA" id="ARBA00022448"/>
    </source>
</evidence>
<reference evidence="12 13" key="1">
    <citation type="submission" date="2024-05" db="EMBL/GenBank/DDBJ databases">
        <authorList>
            <person name="Liu Q."/>
            <person name="Xin Y.-H."/>
        </authorList>
    </citation>
    <scope>NUCLEOTIDE SEQUENCE [LARGE SCALE GENOMIC DNA]</scope>
    <source>
        <strain evidence="12 13">CGMCC 1.15349</strain>
    </source>
</reference>
<feature type="transmembrane region" description="Helical" evidence="11">
    <location>
        <begin position="263"/>
        <end position="288"/>
    </location>
</feature>
<keyword evidence="4" id="KW-1003">Cell membrane</keyword>
<feature type="transmembrane region" description="Helical" evidence="11">
    <location>
        <begin position="442"/>
        <end position="461"/>
    </location>
</feature>
<dbReference type="PANTHER" id="PTHR43298:SF2">
    <property type="entry name" value="FMN_FAD EXPORTER YEEO-RELATED"/>
    <property type="match status" value="1"/>
</dbReference>
<feature type="transmembrane region" description="Helical" evidence="11">
    <location>
        <begin position="415"/>
        <end position="436"/>
    </location>
</feature>
<keyword evidence="5 11" id="KW-0812">Transmembrane</keyword>
<evidence type="ECO:0000313" key="12">
    <source>
        <dbReference type="EMBL" id="MEN2785780.1"/>
    </source>
</evidence>
<dbReference type="Proteomes" id="UP001404104">
    <property type="component" value="Unassembled WGS sequence"/>
</dbReference>
<sequence>MATPRLPMDLPLTTPALTGPPPATARDELRALLRLATPLAAANLLQMAVYAIDVIFVARLGAVALAAATLGVYLYSVVMWALTGLVGACAPVIAAELGARRHAVRQVRRSFRMAMWLSVLASMPFVLLLSQGERLLLLADQDPVVAAQAGHFLRILLLALIPAVASGAMRVTAAALGRAGWATAITALALAVNLAGNWLLVFGHFGFPALGLTGSAISSVITSVAMLLAYAAILTLDPKIRRYRLFGHWWRTEWSRFREIVRLGVPIALIFTLEGALFSAAGLLMGLIGVGEVGAHAIALQIAAIAFQIPFGVGQAATIRVGMAYGAGDLKWITRAGWVALGVGIGFMGLTASLLWLFPRLFISAYIDVDAPQNAQLVALALQYLVIAALFQLFDGAQTVAAGVLRGLQDTRMPMVIAAFGYWVVGFGTAIGLGFGVHWQGVGIWIGLAVGLAVVSALLVWRWSMRARLGLLPAPAG</sequence>
<feature type="transmembrane region" description="Helical" evidence="11">
    <location>
        <begin position="181"/>
        <end position="200"/>
    </location>
</feature>
<accession>A0ABU9XPN0</accession>
<feature type="transmembrane region" description="Helical" evidence="11">
    <location>
        <begin position="377"/>
        <end position="394"/>
    </location>
</feature>
<dbReference type="PIRSF" id="PIRSF006603">
    <property type="entry name" value="DinF"/>
    <property type="match status" value="1"/>
</dbReference>
<feature type="transmembrane region" description="Helical" evidence="11">
    <location>
        <begin position="44"/>
        <end position="67"/>
    </location>
</feature>
<keyword evidence="8 11" id="KW-0472">Membrane</keyword>
<evidence type="ECO:0000256" key="1">
    <source>
        <dbReference type="ARBA" id="ARBA00004429"/>
    </source>
</evidence>
<evidence type="ECO:0000313" key="13">
    <source>
        <dbReference type="Proteomes" id="UP001404104"/>
    </source>
</evidence>
<evidence type="ECO:0000256" key="7">
    <source>
        <dbReference type="ARBA" id="ARBA00023065"/>
    </source>
</evidence>
<dbReference type="InterPro" id="IPR002528">
    <property type="entry name" value="MATE_fam"/>
</dbReference>
<dbReference type="PANTHER" id="PTHR43298">
    <property type="entry name" value="MULTIDRUG RESISTANCE PROTEIN NORM-RELATED"/>
    <property type="match status" value="1"/>
</dbReference>
<dbReference type="InterPro" id="IPR050222">
    <property type="entry name" value="MATE_MdtK"/>
</dbReference>
<dbReference type="NCBIfam" id="TIGR00797">
    <property type="entry name" value="matE"/>
    <property type="match status" value="1"/>
</dbReference>
<keyword evidence="2" id="KW-0813">Transport</keyword>
<evidence type="ECO:0000256" key="3">
    <source>
        <dbReference type="ARBA" id="ARBA00022449"/>
    </source>
</evidence>
<dbReference type="Pfam" id="PF01554">
    <property type="entry name" value="MatE"/>
    <property type="match status" value="2"/>
</dbReference>
<feature type="transmembrane region" description="Helical" evidence="11">
    <location>
        <begin position="212"/>
        <end position="236"/>
    </location>
</feature>
<feature type="region of interest" description="Disordered" evidence="10">
    <location>
        <begin position="1"/>
        <end position="21"/>
    </location>
</feature>
<keyword evidence="13" id="KW-1185">Reference proteome</keyword>
<keyword evidence="6 11" id="KW-1133">Transmembrane helix</keyword>
<name>A0ABU9XPN0_9SPHN</name>
<feature type="transmembrane region" description="Helical" evidence="11">
    <location>
        <begin position="73"/>
        <end position="99"/>
    </location>
</feature>